<sequence>PHPTSKKHPRMSMEERAAQFSPFAALTGFGAVIQETGRLTGSRRGLTDSDIRRLEEQLTRLAEHEGEHPEITVTYFLPDERKEGGEYATLTGRLKRLDPVERVLLFETGERVPIGDILLLYRE</sequence>
<evidence type="ECO:0000313" key="2">
    <source>
        <dbReference type="Proteomes" id="UP000823915"/>
    </source>
</evidence>
<dbReference type="AlphaFoldDB" id="A0A9D2C0S9"/>
<reference evidence="1" key="2">
    <citation type="submission" date="2021-04" db="EMBL/GenBank/DDBJ databases">
        <authorList>
            <person name="Gilroy R."/>
        </authorList>
    </citation>
    <scope>NUCLEOTIDE SEQUENCE</scope>
    <source>
        <strain evidence="1">1282</strain>
    </source>
</reference>
<feature type="non-terminal residue" evidence="1">
    <location>
        <position position="1"/>
    </location>
</feature>
<dbReference type="Proteomes" id="UP000823915">
    <property type="component" value="Unassembled WGS sequence"/>
</dbReference>
<evidence type="ECO:0000313" key="1">
    <source>
        <dbReference type="EMBL" id="HIY26035.1"/>
    </source>
</evidence>
<dbReference type="EMBL" id="DXDU01000039">
    <property type="protein sequence ID" value="HIY26035.1"/>
    <property type="molecule type" value="Genomic_DNA"/>
</dbReference>
<gene>
    <name evidence="1" type="ORF">H9838_02540</name>
</gene>
<reference evidence="1" key="1">
    <citation type="journal article" date="2021" name="PeerJ">
        <title>Extensive microbial diversity within the chicken gut microbiome revealed by metagenomics and culture.</title>
        <authorList>
            <person name="Gilroy R."/>
            <person name="Ravi A."/>
            <person name="Getino M."/>
            <person name="Pursley I."/>
            <person name="Horton D.L."/>
            <person name="Alikhan N.F."/>
            <person name="Baker D."/>
            <person name="Gharbi K."/>
            <person name="Hall N."/>
            <person name="Watson M."/>
            <person name="Adriaenssens E.M."/>
            <person name="Foster-Nyarko E."/>
            <person name="Jarju S."/>
            <person name="Secka A."/>
            <person name="Antonio M."/>
            <person name="Oren A."/>
            <person name="Chaudhuri R.R."/>
            <person name="La Ragione R."/>
            <person name="Hildebrand F."/>
            <person name="Pallen M.J."/>
        </authorList>
    </citation>
    <scope>NUCLEOTIDE SEQUENCE</scope>
    <source>
        <strain evidence="1">1282</strain>
    </source>
</reference>
<comment type="caution">
    <text evidence="1">The sequence shown here is derived from an EMBL/GenBank/DDBJ whole genome shotgun (WGS) entry which is preliminary data.</text>
</comment>
<name>A0A9D2C0S9_9FIRM</name>
<accession>A0A9D2C0S9</accession>
<protein>
    <submittedName>
        <fullName evidence="1">YolD-like family protein</fullName>
    </submittedName>
</protein>
<organism evidence="1 2">
    <name type="scientific">Candidatus Acutalibacter pullistercoris</name>
    <dbReference type="NCBI Taxonomy" id="2838418"/>
    <lineage>
        <taxon>Bacteria</taxon>
        <taxon>Bacillati</taxon>
        <taxon>Bacillota</taxon>
        <taxon>Clostridia</taxon>
        <taxon>Eubacteriales</taxon>
        <taxon>Acutalibacteraceae</taxon>
        <taxon>Acutalibacter</taxon>
    </lineage>
</organism>
<proteinExistence type="predicted"/>